<protein>
    <recommendedName>
        <fullName evidence="3">UDP-glucuronosyltransferase</fullName>
    </recommendedName>
</protein>
<accession>A0A7W5FKH4</accession>
<dbReference type="Proteomes" id="UP000570361">
    <property type="component" value="Unassembled WGS sequence"/>
</dbReference>
<comment type="caution">
    <text evidence="1">The sequence shown here is derived from an EMBL/GenBank/DDBJ whole genome shotgun (WGS) entry which is preliminary data.</text>
</comment>
<proteinExistence type="predicted"/>
<dbReference type="RefSeq" id="WP_183595935.1">
    <property type="nucleotide sequence ID" value="NZ_JACHXK010000001.1"/>
</dbReference>
<dbReference type="Gene3D" id="3.40.50.2000">
    <property type="entry name" value="Glycogen Phosphorylase B"/>
    <property type="match status" value="1"/>
</dbReference>
<evidence type="ECO:0008006" key="3">
    <source>
        <dbReference type="Google" id="ProtNLM"/>
    </source>
</evidence>
<evidence type="ECO:0000313" key="1">
    <source>
        <dbReference type="EMBL" id="MBB3108131.1"/>
    </source>
</evidence>
<dbReference type="AlphaFoldDB" id="A0A7W5FKH4"/>
<name>A0A7W5FKH4_9BACL</name>
<evidence type="ECO:0000313" key="2">
    <source>
        <dbReference type="Proteomes" id="UP000570361"/>
    </source>
</evidence>
<gene>
    <name evidence="1" type="ORF">FHS18_000159</name>
</gene>
<keyword evidence="2" id="KW-1185">Reference proteome</keyword>
<organism evidence="1 2">
    <name type="scientific">Paenibacillus phyllosphaerae</name>
    <dbReference type="NCBI Taxonomy" id="274593"/>
    <lineage>
        <taxon>Bacteria</taxon>
        <taxon>Bacillati</taxon>
        <taxon>Bacillota</taxon>
        <taxon>Bacilli</taxon>
        <taxon>Bacillales</taxon>
        <taxon>Paenibacillaceae</taxon>
        <taxon>Paenibacillus</taxon>
    </lineage>
</organism>
<sequence length="374" mass="41714">MQKKLYVLCSGFGLGFYNPGLLLCAQLERRGISAEALVFESCLRNDKIDGIGSTRSAYHHNFQAALVGAKMPIDTRNSLDEDKVEQLLAEWERGGAGNFVLLSGNWVYLIDLYKQRAKVPVQADILYVDSDYAPSFASLRKFVPDYETGYRELWPFNSRTSEITAYLPVSEDPAIPFAQRESRYVVHGGGWGMGTYQHTIPELEARGLLLDIVAYEWGETRRSGSAASRYYMNDPNWHTWDTDAEGKHTFPPFSQIIDGEAVGFAIHPDRHGLYDVIRRAKGIVSKPGAGTLIDSLASATPIIMLDAFGKHEQKNADLWMKHGLGIRYADWLSSGCNESLLDLPHANLLKKKAECANLTDLVAELHVSGILKRT</sequence>
<dbReference type="EMBL" id="JACHXK010000001">
    <property type="protein sequence ID" value="MBB3108131.1"/>
    <property type="molecule type" value="Genomic_DNA"/>
</dbReference>
<reference evidence="1 2" key="1">
    <citation type="submission" date="2020-08" db="EMBL/GenBank/DDBJ databases">
        <title>Genomic Encyclopedia of Type Strains, Phase III (KMG-III): the genomes of soil and plant-associated and newly described type strains.</title>
        <authorList>
            <person name="Whitman W."/>
        </authorList>
    </citation>
    <scope>NUCLEOTIDE SEQUENCE [LARGE SCALE GENOMIC DNA]</scope>
    <source>
        <strain evidence="1 2">CECT 5862</strain>
    </source>
</reference>